<dbReference type="EMBL" id="JAAGPU010000011">
    <property type="protein sequence ID" value="NEU04673.1"/>
    <property type="molecule type" value="Genomic_DNA"/>
</dbReference>
<evidence type="ECO:0000256" key="1">
    <source>
        <dbReference type="SAM" id="SignalP"/>
    </source>
</evidence>
<feature type="signal peptide" evidence="1">
    <location>
        <begin position="1"/>
        <end position="26"/>
    </location>
</feature>
<comment type="caution">
    <text evidence="2">The sequence shown here is derived from an EMBL/GenBank/DDBJ whole genome shotgun (WGS) entry which is preliminary data.</text>
</comment>
<evidence type="ECO:0000313" key="2">
    <source>
        <dbReference type="EMBL" id="NEU04673.1"/>
    </source>
</evidence>
<evidence type="ECO:0000313" key="3">
    <source>
        <dbReference type="Proteomes" id="UP000481872"/>
    </source>
</evidence>
<dbReference type="Proteomes" id="UP000481872">
    <property type="component" value="Unassembled WGS sequence"/>
</dbReference>
<organism evidence="2 3">
    <name type="scientific">Clostridium senegalense</name>
    <dbReference type="NCBI Taxonomy" id="1465809"/>
    <lineage>
        <taxon>Bacteria</taxon>
        <taxon>Bacillati</taxon>
        <taxon>Bacillota</taxon>
        <taxon>Clostridia</taxon>
        <taxon>Eubacteriales</taxon>
        <taxon>Clostridiaceae</taxon>
        <taxon>Clostridium</taxon>
    </lineage>
</organism>
<dbReference type="PANTHER" id="PTHR30032">
    <property type="entry name" value="N-ACETYLMURAMOYL-L-ALANINE AMIDASE-RELATED"/>
    <property type="match status" value="1"/>
</dbReference>
<reference evidence="2 3" key="1">
    <citation type="submission" date="2020-02" db="EMBL/GenBank/DDBJ databases">
        <title>Genome assembly of a novel Clostridium senegalense strain.</title>
        <authorList>
            <person name="Gupta T.B."/>
            <person name="Jauregui R."/>
            <person name="Maclean P."/>
            <person name="Nawarathana A."/>
            <person name="Brightwell G."/>
        </authorList>
    </citation>
    <scope>NUCLEOTIDE SEQUENCE [LARGE SCALE GENOMIC DNA]</scope>
    <source>
        <strain evidence="2 3">AGRFS4</strain>
    </source>
</reference>
<keyword evidence="1" id="KW-0732">Signal</keyword>
<dbReference type="Gene3D" id="3.40.50.12090">
    <property type="match status" value="2"/>
</dbReference>
<gene>
    <name evidence="2" type="ORF">G3M99_07300</name>
</gene>
<dbReference type="RefSeq" id="WP_199869702.1">
    <property type="nucleotide sequence ID" value="NZ_JAAGPU010000011.1"/>
</dbReference>
<dbReference type="PANTHER" id="PTHR30032:SF8">
    <property type="entry name" value="GERMINATION-SPECIFIC N-ACETYLMURAMOYL-L-ALANINE AMIDASE"/>
    <property type="match status" value="1"/>
</dbReference>
<sequence length="468" mass="52607">MNKKITCLLIGAMVTGMCFAPINAYASNDRVTRIGGTDRHETSIEIADKFIGDEKIDSVILIEGDDYPDSLTGSILSKKYNAPIISLRYSPKNSVKQIEFIKTHLKTDGTIYLLGGEKLLTNSYVDEFNKLGYKNIERISGNDRFETNKKIVEEVNVEEGTPVIIASSEKFADALSMSSISGAKQYPILLTEKYILSPSAREQIEKIKPKEVFITGGVEAISDEVQNEIEYMITNTEGSKVVRLAGKDRYETSMEVLNHFKEGLNGENIFVTGGKSFSNALLGASLASKTESPILLSESQSIVDSKPELDNYKSVNIIGGKFSVEVFTEQRLNNEKEFSFKATSFYEENGKKYMTGTFNKLSKDTEEVEEYCNFYKLESHVIYEKDREAWIPDCGQDIPMSTPVKVEISDDVEIKVIEDEKISPDNLLGTNPITFDELKTRTNWTGHPLFQVEFENNKISKITQDYRP</sequence>
<protein>
    <submittedName>
        <fullName evidence="2">Cell wall-binding repeat-containing protein</fullName>
    </submittedName>
</protein>
<feature type="chain" id="PRO_5026874452" evidence="1">
    <location>
        <begin position="27"/>
        <end position="468"/>
    </location>
</feature>
<dbReference type="AlphaFoldDB" id="A0A6M0H3M8"/>
<accession>A0A6M0H3M8</accession>
<proteinExistence type="predicted"/>
<dbReference type="Pfam" id="PF04122">
    <property type="entry name" value="CW_binding_2"/>
    <property type="match status" value="3"/>
</dbReference>
<dbReference type="InterPro" id="IPR051922">
    <property type="entry name" value="Bact_Sporulation_Assoc"/>
</dbReference>
<keyword evidence="3" id="KW-1185">Reference proteome</keyword>
<dbReference type="InterPro" id="IPR007253">
    <property type="entry name" value="Cell_wall-bd_2"/>
</dbReference>
<name>A0A6M0H3M8_9CLOT</name>